<feature type="domain" description="F-box/LRR-repeat protein 15/At3g58940/PEG3-like LRR" evidence="1">
    <location>
        <begin position="113"/>
        <end position="228"/>
    </location>
</feature>
<accession>A0A7J6VVQ6</accession>
<comment type="caution">
    <text evidence="2">The sequence shown here is derived from an EMBL/GenBank/DDBJ whole genome shotgun (WGS) entry which is preliminary data.</text>
</comment>
<sequence>MYVLQRSPKIKTLTIIQDYMVKPWFRFKPDDDDNEYQQQMEFFHNLELVKMSLIGDGEANLVLLKNLLKNGKALEQITIYYRPVPESSIPKRYDSLRKCGFIDTLILKAIEWRLQELDLNIDIDNDHEWFVLPDEIFTLPSLTIFKLKLDYTELNLPHSVQSTNLHTLSFTQVVFCDDPLGVFPNDTSGASFLNQCPSLKTLTLEDCKGFTTLNVISSSLETLSITQTIDIHKSLDHLNISCDKLKTLYLNVNSSKQVAKSFKLSAPIIDSFQCKGVVWKSFIVYPFTSLKAMDATIYACSRIQCGDDDDVGAFVLDFVSKLLDHVSHATYLHLCNQSMQILHSKIDETPSFFLSNLEFLTLFTRTLSTGDSCSIMNILQRSPKMKTLRIIEDYMVKAWFKFKTDDEDNEYQQQTEFFHNLELVEMSLIGDGEANLELLKNLLKNGKALEQITIYYRPVPESSIPKRFSKKLGDFQKTSSSPLARLCFLPVWI</sequence>
<evidence type="ECO:0000313" key="3">
    <source>
        <dbReference type="Proteomes" id="UP000554482"/>
    </source>
</evidence>
<name>A0A7J6VVQ6_THATH</name>
<proteinExistence type="predicted"/>
<dbReference type="PANTHER" id="PTHR31900:SF32">
    <property type="entry name" value="F-BOX_RNI_FBD-LIKE DOMAIN PROTEIN"/>
    <property type="match status" value="1"/>
</dbReference>
<keyword evidence="3" id="KW-1185">Reference proteome</keyword>
<dbReference type="InterPro" id="IPR055411">
    <property type="entry name" value="LRR_FXL15/At3g58940/PEG3-like"/>
</dbReference>
<dbReference type="InterPro" id="IPR050232">
    <property type="entry name" value="FBL13/AtMIF1-like"/>
</dbReference>
<evidence type="ECO:0000259" key="1">
    <source>
        <dbReference type="Pfam" id="PF24758"/>
    </source>
</evidence>
<dbReference type="AlphaFoldDB" id="A0A7J6VVQ6"/>
<dbReference type="SUPFAM" id="SSF52047">
    <property type="entry name" value="RNI-like"/>
    <property type="match status" value="1"/>
</dbReference>
<evidence type="ECO:0000313" key="2">
    <source>
        <dbReference type="EMBL" id="KAF5189179.1"/>
    </source>
</evidence>
<dbReference type="PANTHER" id="PTHR31900">
    <property type="entry name" value="F-BOX/RNI SUPERFAMILY PROTEIN-RELATED"/>
    <property type="match status" value="1"/>
</dbReference>
<dbReference type="Gene3D" id="3.80.10.10">
    <property type="entry name" value="Ribonuclease Inhibitor"/>
    <property type="match status" value="1"/>
</dbReference>
<dbReference type="InterPro" id="IPR032675">
    <property type="entry name" value="LRR_dom_sf"/>
</dbReference>
<organism evidence="2 3">
    <name type="scientific">Thalictrum thalictroides</name>
    <name type="common">Rue-anemone</name>
    <name type="synonym">Anemone thalictroides</name>
    <dbReference type="NCBI Taxonomy" id="46969"/>
    <lineage>
        <taxon>Eukaryota</taxon>
        <taxon>Viridiplantae</taxon>
        <taxon>Streptophyta</taxon>
        <taxon>Embryophyta</taxon>
        <taxon>Tracheophyta</taxon>
        <taxon>Spermatophyta</taxon>
        <taxon>Magnoliopsida</taxon>
        <taxon>Ranunculales</taxon>
        <taxon>Ranunculaceae</taxon>
        <taxon>Thalictroideae</taxon>
        <taxon>Thalictrum</taxon>
    </lineage>
</organism>
<dbReference type="EMBL" id="JABWDY010025825">
    <property type="protein sequence ID" value="KAF5189179.1"/>
    <property type="molecule type" value="Genomic_DNA"/>
</dbReference>
<gene>
    <name evidence="2" type="ORF">FRX31_021234</name>
</gene>
<dbReference type="Proteomes" id="UP000554482">
    <property type="component" value="Unassembled WGS sequence"/>
</dbReference>
<dbReference type="Pfam" id="PF24758">
    <property type="entry name" value="LRR_At5g56370"/>
    <property type="match status" value="1"/>
</dbReference>
<dbReference type="OrthoDB" id="594804at2759"/>
<protein>
    <submittedName>
        <fullName evidence="2">RNI-like/FBD-like superfamily protein</fullName>
    </submittedName>
</protein>
<reference evidence="2 3" key="1">
    <citation type="submission" date="2020-06" db="EMBL/GenBank/DDBJ databases">
        <title>Transcriptomic and genomic resources for Thalictrum thalictroides and T. hernandezii: Facilitating candidate gene discovery in an emerging model plant lineage.</title>
        <authorList>
            <person name="Arias T."/>
            <person name="Riano-Pachon D.M."/>
            <person name="Di Stilio V.S."/>
        </authorList>
    </citation>
    <scope>NUCLEOTIDE SEQUENCE [LARGE SCALE GENOMIC DNA]</scope>
    <source>
        <strain evidence="3">cv. WT478/WT964</strain>
        <tissue evidence="2">Leaves</tissue>
    </source>
</reference>